<reference evidence="3" key="1">
    <citation type="journal article" date="2019" name="Int. J. Syst. Evol. Microbiol.">
        <title>The Global Catalogue of Microorganisms (GCM) 10K type strain sequencing project: providing services to taxonomists for standard genome sequencing and annotation.</title>
        <authorList>
            <consortium name="The Broad Institute Genomics Platform"/>
            <consortium name="The Broad Institute Genome Sequencing Center for Infectious Disease"/>
            <person name="Wu L."/>
            <person name="Ma J."/>
        </authorList>
    </citation>
    <scope>NUCLEOTIDE SEQUENCE [LARGE SCALE GENOMIC DNA]</scope>
    <source>
        <strain evidence="3">CGMCC 4.7330</strain>
    </source>
</reference>
<evidence type="ECO:0000259" key="1">
    <source>
        <dbReference type="Pfam" id="PF13338"/>
    </source>
</evidence>
<dbReference type="Proteomes" id="UP001595696">
    <property type="component" value="Unassembled WGS sequence"/>
</dbReference>
<dbReference type="RefSeq" id="WP_378613015.1">
    <property type="nucleotide sequence ID" value="NZ_JBHSAX010000014.1"/>
</dbReference>
<organism evidence="2 3">
    <name type="scientific">Nocardia jiangsuensis</name>
    <dbReference type="NCBI Taxonomy" id="1691563"/>
    <lineage>
        <taxon>Bacteria</taxon>
        <taxon>Bacillati</taxon>
        <taxon>Actinomycetota</taxon>
        <taxon>Actinomycetes</taxon>
        <taxon>Mycobacteriales</taxon>
        <taxon>Nocardiaceae</taxon>
        <taxon>Nocardia</taxon>
    </lineage>
</organism>
<dbReference type="InterPro" id="IPR025159">
    <property type="entry name" value="AbiEi_N"/>
</dbReference>
<proteinExistence type="predicted"/>
<dbReference type="Pfam" id="PF13338">
    <property type="entry name" value="AbiEi_4"/>
    <property type="match status" value="1"/>
</dbReference>
<protein>
    <submittedName>
        <fullName evidence="2">Type IV toxin-antitoxin system AbiEi family antitoxin domain-containing protein</fullName>
    </submittedName>
</protein>
<dbReference type="EMBL" id="JBHSAX010000014">
    <property type="protein sequence ID" value="MFC3963277.1"/>
    <property type="molecule type" value="Genomic_DNA"/>
</dbReference>
<evidence type="ECO:0000313" key="2">
    <source>
        <dbReference type="EMBL" id="MFC3963277.1"/>
    </source>
</evidence>
<accession>A0ABV8DV76</accession>
<sequence length="230" mass="24991">MRSDQGWLLALADIATTQWGLLTAAQAGEVGVSVQQLKRLADSGLLERLRHGVYRLYGTPESPDDLLRAEWLAFEPARRAGDRIADEVPLGVVSHRSAARLQGLGDLDADLYEFTVPRRRGTRSREVGLHVAQLHPRDWRLANGLPVTRPLRTVIDLAEARIDGGHLALIVRDAILGGDTTRAELAQHLRPFAHHYGAALGAGRLLVDSFIRVAGVPAGAGDLLRTPDPP</sequence>
<keyword evidence="3" id="KW-1185">Reference proteome</keyword>
<evidence type="ECO:0000313" key="3">
    <source>
        <dbReference type="Proteomes" id="UP001595696"/>
    </source>
</evidence>
<feature type="domain" description="AbiEi antitoxin N-terminal" evidence="1">
    <location>
        <begin position="11"/>
        <end position="56"/>
    </location>
</feature>
<gene>
    <name evidence="2" type="ORF">ACFO0B_14895</name>
</gene>
<comment type="caution">
    <text evidence="2">The sequence shown here is derived from an EMBL/GenBank/DDBJ whole genome shotgun (WGS) entry which is preliminary data.</text>
</comment>
<name>A0ABV8DV76_9NOCA</name>